<keyword evidence="2" id="KW-0472">Membrane</keyword>
<feature type="region of interest" description="Disordered" evidence="1">
    <location>
        <begin position="162"/>
        <end position="277"/>
    </location>
</feature>
<protein>
    <submittedName>
        <fullName evidence="3">Uncharacterized protein</fullName>
    </submittedName>
</protein>
<feature type="transmembrane region" description="Helical" evidence="2">
    <location>
        <begin position="82"/>
        <end position="104"/>
    </location>
</feature>
<evidence type="ECO:0000256" key="2">
    <source>
        <dbReference type="SAM" id="Phobius"/>
    </source>
</evidence>
<keyword evidence="2" id="KW-1133">Transmembrane helix</keyword>
<feature type="compositionally biased region" description="Basic and acidic residues" evidence="1">
    <location>
        <begin position="164"/>
        <end position="182"/>
    </location>
</feature>
<accession>A0AAD5RUC1</accession>
<feature type="compositionally biased region" description="Polar residues" evidence="1">
    <location>
        <begin position="251"/>
        <end position="277"/>
    </location>
</feature>
<keyword evidence="2" id="KW-0812">Transmembrane</keyword>
<dbReference type="Proteomes" id="UP001201980">
    <property type="component" value="Unassembled WGS sequence"/>
</dbReference>
<keyword evidence="4" id="KW-1185">Reference proteome</keyword>
<comment type="caution">
    <text evidence="3">The sequence shown here is derived from an EMBL/GenBank/DDBJ whole genome shotgun (WGS) entry which is preliminary data.</text>
</comment>
<feature type="compositionally biased region" description="Low complexity" evidence="1">
    <location>
        <begin position="235"/>
        <end position="250"/>
    </location>
</feature>
<name>A0AAD5RUC1_9PEZI</name>
<gene>
    <name evidence="3" type="ORF">MKZ38_009251</name>
</gene>
<feature type="compositionally biased region" description="Basic and acidic residues" evidence="1">
    <location>
        <begin position="214"/>
        <end position="224"/>
    </location>
</feature>
<evidence type="ECO:0000313" key="3">
    <source>
        <dbReference type="EMBL" id="KAJ2903868.1"/>
    </source>
</evidence>
<evidence type="ECO:0000313" key="4">
    <source>
        <dbReference type="Proteomes" id="UP001201980"/>
    </source>
</evidence>
<dbReference type="EMBL" id="JAKWBI020000069">
    <property type="protein sequence ID" value="KAJ2903868.1"/>
    <property type="molecule type" value="Genomic_DNA"/>
</dbReference>
<feature type="transmembrane region" description="Helical" evidence="2">
    <location>
        <begin position="110"/>
        <end position="138"/>
    </location>
</feature>
<reference evidence="3" key="1">
    <citation type="submission" date="2022-07" db="EMBL/GenBank/DDBJ databases">
        <title>Draft genome sequence of Zalerion maritima ATCC 34329, a (micro)plastics degrading marine fungus.</title>
        <authorList>
            <person name="Paco A."/>
            <person name="Goncalves M.F.M."/>
            <person name="Rocha-Santos T.A.P."/>
            <person name="Alves A."/>
        </authorList>
    </citation>
    <scope>NUCLEOTIDE SEQUENCE</scope>
    <source>
        <strain evidence="3">ATCC 34329</strain>
    </source>
</reference>
<sequence>MDPKASTVPPAPQKVPLFQLSLNGRSVFELARPDSSSRTPLGDAKRIFDKACRTSVFAAFDLAYDIGMEKMALFSFTDKKHWVLAPLALWSYFGFAIAGCFVWSTAMFLFAITLFGMVVLSPYFFTVALCGGSAVLWWHGLRRVHEYVTDLWAGKYSTPPTKTVDPEAVAKKEMKGSKEEVRYTPPTKTKTDVGKATSTSAKTKLKVDTGSGKAEGDKPAEMERNPQQVQPSPISPTDTVTETTPGTTKPQSEQTSSKQTAADHTSTQQGTGNFSVH</sequence>
<evidence type="ECO:0000256" key="1">
    <source>
        <dbReference type="SAM" id="MobiDB-lite"/>
    </source>
</evidence>
<proteinExistence type="predicted"/>
<organism evidence="3 4">
    <name type="scientific">Zalerion maritima</name>
    <dbReference type="NCBI Taxonomy" id="339359"/>
    <lineage>
        <taxon>Eukaryota</taxon>
        <taxon>Fungi</taxon>
        <taxon>Dikarya</taxon>
        <taxon>Ascomycota</taxon>
        <taxon>Pezizomycotina</taxon>
        <taxon>Sordariomycetes</taxon>
        <taxon>Lulworthiomycetidae</taxon>
        <taxon>Lulworthiales</taxon>
        <taxon>Lulworthiaceae</taxon>
        <taxon>Zalerion</taxon>
    </lineage>
</organism>
<dbReference type="AlphaFoldDB" id="A0AAD5RUC1"/>